<evidence type="ECO:0000256" key="1">
    <source>
        <dbReference type="SAM" id="Phobius"/>
    </source>
</evidence>
<feature type="transmembrane region" description="Helical" evidence="1">
    <location>
        <begin position="71"/>
        <end position="92"/>
    </location>
</feature>
<feature type="transmembrane region" description="Helical" evidence="1">
    <location>
        <begin position="6"/>
        <end position="25"/>
    </location>
</feature>
<evidence type="ECO:0000313" key="2">
    <source>
        <dbReference type="EMBL" id="TPG11852.1"/>
    </source>
</evidence>
<dbReference type="OrthoDB" id="5588650at2"/>
<keyword evidence="3" id="KW-1185">Reference proteome</keyword>
<reference evidence="2 3" key="1">
    <citation type="journal article" date="2019" name="Environ. Microbiol.">
        <title>Species interactions and distinct microbial communities in high Arctic permafrost affected cryosols are associated with the CH4 and CO2 gas fluxes.</title>
        <authorList>
            <person name="Altshuler I."/>
            <person name="Hamel J."/>
            <person name="Turney S."/>
            <person name="Magnuson E."/>
            <person name="Levesque R."/>
            <person name="Greer C."/>
            <person name="Whyte L.G."/>
        </authorList>
    </citation>
    <scope>NUCLEOTIDE SEQUENCE [LARGE SCALE GENOMIC DNA]</scope>
    <source>
        <strain evidence="2 3">S13Y</strain>
    </source>
</reference>
<keyword evidence="1" id="KW-1133">Transmembrane helix</keyword>
<dbReference type="PIRSF" id="PIRSF005610">
    <property type="entry name" value="SirB"/>
    <property type="match status" value="1"/>
</dbReference>
<accession>A0A502CGK4</accession>
<dbReference type="PANTHER" id="PTHR39594:SF1">
    <property type="entry name" value="PROTEIN YCHQ"/>
    <property type="match status" value="1"/>
</dbReference>
<keyword evidence="1" id="KW-0472">Membrane</keyword>
<gene>
    <name evidence="2" type="ORF">EAH88_00995</name>
</gene>
<proteinExistence type="predicted"/>
<protein>
    <recommendedName>
        <fullName evidence="4">Regulator SirB</fullName>
    </recommendedName>
</protein>
<feature type="transmembrane region" description="Helical" evidence="1">
    <location>
        <begin position="104"/>
        <end position="123"/>
    </location>
</feature>
<feature type="transmembrane region" description="Helical" evidence="1">
    <location>
        <begin position="45"/>
        <end position="65"/>
    </location>
</feature>
<name>A0A502CGK4_9GAMM</name>
<dbReference type="Pfam" id="PF04247">
    <property type="entry name" value="SirB"/>
    <property type="match status" value="1"/>
</dbReference>
<dbReference type="AlphaFoldDB" id="A0A502CGK4"/>
<dbReference type="InterPro" id="IPR007360">
    <property type="entry name" value="SirB"/>
</dbReference>
<organism evidence="2 3">
    <name type="scientific">Rhodanobacter glycinis</name>
    <dbReference type="NCBI Taxonomy" id="582702"/>
    <lineage>
        <taxon>Bacteria</taxon>
        <taxon>Pseudomonadati</taxon>
        <taxon>Pseudomonadota</taxon>
        <taxon>Gammaproteobacteria</taxon>
        <taxon>Lysobacterales</taxon>
        <taxon>Rhodanobacteraceae</taxon>
        <taxon>Rhodanobacter</taxon>
    </lineage>
</organism>
<dbReference type="PANTHER" id="PTHR39594">
    <property type="entry name" value="PROTEIN YCHQ"/>
    <property type="match status" value="1"/>
</dbReference>
<comment type="caution">
    <text evidence="2">The sequence shown here is derived from an EMBL/GenBank/DDBJ whole genome shotgun (WGS) entry which is preliminary data.</text>
</comment>
<keyword evidence="1" id="KW-0812">Transmembrane</keyword>
<dbReference type="RefSeq" id="WP_140649570.1">
    <property type="nucleotide sequence ID" value="NZ_RCZB01000002.1"/>
</dbReference>
<evidence type="ECO:0000313" key="3">
    <source>
        <dbReference type="Proteomes" id="UP000319486"/>
    </source>
</evidence>
<dbReference type="GO" id="GO:0005886">
    <property type="term" value="C:plasma membrane"/>
    <property type="evidence" value="ECO:0007669"/>
    <property type="project" value="TreeGrafter"/>
</dbReference>
<evidence type="ECO:0008006" key="4">
    <source>
        <dbReference type="Google" id="ProtNLM"/>
    </source>
</evidence>
<dbReference type="Proteomes" id="UP000319486">
    <property type="component" value="Unassembled WGS sequence"/>
</dbReference>
<dbReference type="EMBL" id="RCZO01000001">
    <property type="protein sequence ID" value="TPG11852.1"/>
    <property type="molecule type" value="Genomic_DNA"/>
</dbReference>
<sequence length="134" mass="14977">MFEFYPQIKWVHIACVLASGSLFALRGLLVQLGHAGAAQWTPLRLLSYSIDTALLTAALMLLTILPGAMFANGWLTTKLILLVLYVLLGTLALKRGRTPRMRQLWYVAALCTYVFMLGVARMHHPLGWLHGWLA</sequence>